<accession>A0ABU0W9B8</accession>
<proteinExistence type="predicted"/>
<comment type="function">
    <text evidence="1">Binds the second messenger bis-(3'-5') cyclic dimeric guanosine monophosphate (c-di-GMP). Can bind two c-di-GMP molecules per monomer. May play a role in bacterial second-messenger regulated processes. Binding to c-di-GMP induces a conformational change of the C- and N-termini resulting in the exposure of a highly negative surface on one side of the protein to a possible effector protein.</text>
</comment>
<organism evidence="3 4">
    <name type="scientific">Natronospira bacteriovora</name>
    <dbReference type="NCBI Taxonomy" id="3069753"/>
    <lineage>
        <taxon>Bacteria</taxon>
        <taxon>Pseudomonadati</taxon>
        <taxon>Pseudomonadota</taxon>
        <taxon>Gammaproteobacteria</taxon>
        <taxon>Natronospirales</taxon>
        <taxon>Natronospiraceae</taxon>
        <taxon>Natronospira</taxon>
    </lineage>
</organism>
<keyword evidence="1" id="KW-0973">c-di-GMP</keyword>
<comment type="caution">
    <text evidence="3">The sequence shown here is derived from an EMBL/GenBank/DDBJ whole genome shotgun (WGS) entry which is preliminary data.</text>
</comment>
<dbReference type="Proteomes" id="UP001239019">
    <property type="component" value="Unassembled WGS sequence"/>
</dbReference>
<dbReference type="InterPro" id="IPR009875">
    <property type="entry name" value="PilZ_domain"/>
</dbReference>
<comment type="subunit">
    <text evidence="1">Monomer in both c-di-GMP-bound and free forms.</text>
</comment>
<evidence type="ECO:0000313" key="3">
    <source>
        <dbReference type="EMBL" id="MDQ2070639.1"/>
    </source>
</evidence>
<keyword evidence="4" id="KW-1185">Reference proteome</keyword>
<dbReference type="PIRSF" id="PIRSF028141">
    <property type="entry name" value="C-di-GMP_BP_PA4608"/>
    <property type="match status" value="1"/>
</dbReference>
<dbReference type="SUPFAM" id="SSF141371">
    <property type="entry name" value="PilZ domain-like"/>
    <property type="match status" value="1"/>
</dbReference>
<dbReference type="Gene3D" id="2.40.10.220">
    <property type="entry name" value="predicted glycosyltransferase like domains"/>
    <property type="match status" value="1"/>
</dbReference>
<evidence type="ECO:0000313" key="4">
    <source>
        <dbReference type="Proteomes" id="UP001239019"/>
    </source>
</evidence>
<dbReference type="RefSeq" id="WP_306729134.1">
    <property type="nucleotide sequence ID" value="NZ_JAVDDT010000008.1"/>
</dbReference>
<name>A0ABU0W9B8_9GAMM</name>
<evidence type="ECO:0000256" key="1">
    <source>
        <dbReference type="PIRNR" id="PIRNR028141"/>
    </source>
</evidence>
<protein>
    <recommendedName>
        <fullName evidence="1">Cyclic diguanosine monophosphate-binding protein</fullName>
        <shortName evidence="1">c-di-GMP-binding protein</shortName>
    </recommendedName>
    <alternativeName>
        <fullName evidence="1">Pilz domain-containing protein</fullName>
    </alternativeName>
</protein>
<gene>
    <name evidence="3" type="ORF">RBH19_12230</name>
</gene>
<keyword evidence="1" id="KW-0547">Nucleotide-binding</keyword>
<dbReference type="Pfam" id="PF07238">
    <property type="entry name" value="PilZ"/>
    <property type="match status" value="1"/>
</dbReference>
<evidence type="ECO:0000259" key="2">
    <source>
        <dbReference type="Pfam" id="PF07238"/>
    </source>
</evidence>
<reference evidence="3 4" key="1">
    <citation type="submission" date="2023-08" db="EMBL/GenBank/DDBJ databases">
        <title>Whole-genome sequencing of halo(alkali)philic microorganisms from hypersaline lakes.</title>
        <authorList>
            <person name="Sorokin D.Y."/>
            <person name="Abbas B."/>
            <person name="Merkel A.Y."/>
        </authorList>
    </citation>
    <scope>NUCLEOTIDE SEQUENCE [LARGE SCALE GENOMIC DNA]</scope>
    <source>
        <strain evidence="3 4">AB-CW4</strain>
    </source>
</reference>
<dbReference type="EMBL" id="JAVDDT010000008">
    <property type="protein sequence ID" value="MDQ2070639.1"/>
    <property type="molecule type" value="Genomic_DNA"/>
</dbReference>
<sequence>MSDNDKHGGERRRHTRVNFRANARLFSDTTYWPCELLNVSVKGALLTCPEGWKGSEGDRCLLEITLDQSAPVEMEVNVVRVEEDRLACDWDMFDVNGFVQLRRMLERQLGDPEQVAREMAILHELDRSEGV</sequence>
<feature type="domain" description="PilZ" evidence="2">
    <location>
        <begin position="10"/>
        <end position="106"/>
    </location>
</feature>
<dbReference type="InterPro" id="IPR027021">
    <property type="entry name" value="C-di-GMP_BP_PA4608"/>
</dbReference>